<dbReference type="Proteomes" id="UP000765509">
    <property type="component" value="Unassembled WGS sequence"/>
</dbReference>
<gene>
    <name evidence="2" type="ORF">O181_114782</name>
</gene>
<proteinExistence type="predicted"/>
<evidence type="ECO:0000256" key="1">
    <source>
        <dbReference type="SAM" id="MobiDB-lite"/>
    </source>
</evidence>
<evidence type="ECO:0000313" key="2">
    <source>
        <dbReference type="EMBL" id="MBW0575067.1"/>
    </source>
</evidence>
<keyword evidence="3" id="KW-1185">Reference proteome</keyword>
<comment type="caution">
    <text evidence="2">The sequence shown here is derived from an EMBL/GenBank/DDBJ whole genome shotgun (WGS) entry which is preliminary data.</text>
</comment>
<dbReference type="AlphaFoldDB" id="A0A9Q3K681"/>
<name>A0A9Q3K681_9BASI</name>
<feature type="compositionally biased region" description="Basic residues" evidence="1">
    <location>
        <begin position="91"/>
        <end position="106"/>
    </location>
</feature>
<feature type="compositionally biased region" description="Low complexity" evidence="1">
    <location>
        <begin position="80"/>
        <end position="90"/>
    </location>
</feature>
<accession>A0A9Q3K681</accession>
<organism evidence="2 3">
    <name type="scientific">Austropuccinia psidii MF-1</name>
    <dbReference type="NCBI Taxonomy" id="1389203"/>
    <lineage>
        <taxon>Eukaryota</taxon>
        <taxon>Fungi</taxon>
        <taxon>Dikarya</taxon>
        <taxon>Basidiomycota</taxon>
        <taxon>Pucciniomycotina</taxon>
        <taxon>Pucciniomycetes</taxon>
        <taxon>Pucciniales</taxon>
        <taxon>Sphaerophragmiaceae</taxon>
        <taxon>Austropuccinia</taxon>
    </lineage>
</organism>
<reference evidence="2" key="1">
    <citation type="submission" date="2021-03" db="EMBL/GenBank/DDBJ databases">
        <title>Draft genome sequence of rust myrtle Austropuccinia psidii MF-1, a brazilian biotype.</title>
        <authorList>
            <person name="Quecine M.C."/>
            <person name="Pachon D.M.R."/>
            <person name="Bonatelli M.L."/>
            <person name="Correr F.H."/>
            <person name="Franceschini L.M."/>
            <person name="Leite T.F."/>
            <person name="Margarido G.R.A."/>
            <person name="Almeida C.A."/>
            <person name="Ferrarezi J.A."/>
            <person name="Labate C.A."/>
        </authorList>
    </citation>
    <scope>NUCLEOTIDE SEQUENCE</scope>
    <source>
        <strain evidence="2">MF-1</strain>
    </source>
</reference>
<evidence type="ECO:0000313" key="3">
    <source>
        <dbReference type="Proteomes" id="UP000765509"/>
    </source>
</evidence>
<feature type="region of interest" description="Disordered" evidence="1">
    <location>
        <begin position="49"/>
        <end position="121"/>
    </location>
</feature>
<sequence length="121" mass="13919">MSSNESQQNQESHITLTPVLITELQKNLSHKDDMIYNLLQRVEEMELQIKEKSPSNNIENNEASKAQTDHSHSVEKPQPSIGSSNINSTSSKKKKLEKKLQSKKRYSQINHQVKGKVHIKW</sequence>
<feature type="compositionally biased region" description="Polar residues" evidence="1">
    <location>
        <begin position="54"/>
        <end position="66"/>
    </location>
</feature>
<protein>
    <submittedName>
        <fullName evidence="2">Uncharacterized protein</fullName>
    </submittedName>
</protein>
<dbReference type="EMBL" id="AVOT02095505">
    <property type="protein sequence ID" value="MBW0575067.1"/>
    <property type="molecule type" value="Genomic_DNA"/>
</dbReference>